<gene>
    <name evidence="1" type="ORF">GHA_03789</name>
</gene>
<sequence>MSMHEILTTDQRLVLLRSLEECGGDANESVLQTCLDAYGHRTSRDVVRSHLAWLEEQGLCVTKNIAGCLVATITGRGLDVAEGRSTVPGVKRPRPRS</sequence>
<dbReference type="Proteomes" id="UP000834611">
    <property type="component" value="Unassembled WGS sequence"/>
</dbReference>
<evidence type="ECO:0000313" key="1">
    <source>
        <dbReference type="EMBL" id="CAB5712925.1"/>
    </source>
</evidence>
<evidence type="ECO:0008006" key="3">
    <source>
        <dbReference type="Google" id="ProtNLM"/>
    </source>
</evidence>
<dbReference type="AlphaFoldDB" id="A0A9N8GZF6"/>
<evidence type="ECO:0000313" key="2">
    <source>
        <dbReference type="Proteomes" id="UP000834611"/>
    </source>
</evidence>
<name>A0A9N8GZF6_PRORE</name>
<organism evidence="1 2">
    <name type="scientific">Providencia rettgeri</name>
    <dbReference type="NCBI Taxonomy" id="587"/>
    <lineage>
        <taxon>Bacteria</taxon>
        <taxon>Pseudomonadati</taxon>
        <taxon>Pseudomonadota</taxon>
        <taxon>Gammaproteobacteria</taxon>
        <taxon>Enterobacterales</taxon>
        <taxon>Morganellaceae</taxon>
        <taxon>Providencia</taxon>
    </lineage>
</organism>
<protein>
    <recommendedName>
        <fullName evidence="3">ArsR family transcriptional regulator</fullName>
    </recommendedName>
</protein>
<comment type="caution">
    <text evidence="1">The sequence shown here is derived from an EMBL/GenBank/DDBJ whole genome shotgun (WGS) entry which is preliminary data.</text>
</comment>
<proteinExistence type="predicted"/>
<dbReference type="EMBL" id="CAHPSF010000013">
    <property type="protein sequence ID" value="CAB5712925.1"/>
    <property type="molecule type" value="Genomic_DNA"/>
</dbReference>
<reference evidence="1" key="1">
    <citation type="submission" date="2020-05" db="EMBL/GenBank/DDBJ databases">
        <authorList>
            <person name="Delgado-Blas J."/>
        </authorList>
    </citation>
    <scope>NUCLEOTIDE SEQUENCE</scope>
    <source>
        <strain evidence="1">BB1453</strain>
    </source>
</reference>
<accession>A0A9N8GZF6</accession>